<evidence type="ECO:0000313" key="3">
    <source>
        <dbReference type="Proteomes" id="UP001060368"/>
    </source>
</evidence>
<evidence type="ECO:0000313" key="2">
    <source>
        <dbReference type="EMBL" id="UUX93180.1"/>
    </source>
</evidence>
<organism evidence="2 3">
    <name type="scientific">Methanoplanus endosymbiosus</name>
    <dbReference type="NCBI Taxonomy" id="33865"/>
    <lineage>
        <taxon>Archaea</taxon>
        <taxon>Methanobacteriati</taxon>
        <taxon>Methanobacteriota</taxon>
        <taxon>Stenosarchaea group</taxon>
        <taxon>Methanomicrobia</taxon>
        <taxon>Methanomicrobiales</taxon>
        <taxon>Methanomicrobiaceae</taxon>
        <taxon>Methanoplanus</taxon>
    </lineage>
</organism>
<accession>A0A9E7TKZ9</accession>
<evidence type="ECO:0000256" key="1">
    <source>
        <dbReference type="SAM" id="MobiDB-lite"/>
    </source>
</evidence>
<dbReference type="KEGG" id="mend:L6E24_03395"/>
<sequence>MPEMESVKKMSETRRNFLSQANTRMKEVRGMEKDIRRRMKTAPKDTCSELETWFENLESHLSQASVEIEMIENSTEDMWAERRERVDTFLGEAERELETGYEILERPV</sequence>
<protein>
    <submittedName>
        <fullName evidence="2">Uncharacterized protein</fullName>
    </submittedName>
</protein>
<dbReference type="GeneID" id="74306708"/>
<dbReference type="Proteomes" id="UP001060368">
    <property type="component" value="Chromosome"/>
</dbReference>
<gene>
    <name evidence="2" type="ORF">L6E24_03395</name>
</gene>
<reference evidence="2" key="1">
    <citation type="submission" date="2022-04" db="EMBL/GenBank/DDBJ databases">
        <title>Complete genome of Methanoplanus endosymbiosus DSM 3599.</title>
        <authorList>
            <person name="Chen S.-C."/>
            <person name="You Y.-T."/>
            <person name="Zhou Y.-Z."/>
            <person name="Lai M.-C."/>
        </authorList>
    </citation>
    <scope>NUCLEOTIDE SEQUENCE</scope>
    <source>
        <strain evidence="2">DSM 3599</strain>
    </source>
</reference>
<keyword evidence="3" id="KW-1185">Reference proteome</keyword>
<dbReference type="AlphaFoldDB" id="A0A9E7TKZ9"/>
<proteinExistence type="predicted"/>
<feature type="compositionally biased region" description="Basic and acidic residues" evidence="1">
    <location>
        <begin position="1"/>
        <end position="15"/>
    </location>
</feature>
<name>A0A9E7TKZ9_9EURY</name>
<dbReference type="RefSeq" id="WP_257743320.1">
    <property type="nucleotide sequence ID" value="NZ_CP096115.1"/>
</dbReference>
<dbReference type="EMBL" id="CP096115">
    <property type="protein sequence ID" value="UUX93180.1"/>
    <property type="molecule type" value="Genomic_DNA"/>
</dbReference>
<feature type="region of interest" description="Disordered" evidence="1">
    <location>
        <begin position="1"/>
        <end position="20"/>
    </location>
</feature>